<dbReference type="InterPro" id="IPR011330">
    <property type="entry name" value="Glyco_hydro/deAcase_b/a-brl"/>
</dbReference>
<feature type="region of interest" description="Disordered" evidence="1">
    <location>
        <begin position="257"/>
        <end position="305"/>
    </location>
</feature>
<comment type="caution">
    <text evidence="3">The sequence shown here is derived from an EMBL/GenBank/DDBJ whole genome shotgun (WGS) entry which is preliminary data.</text>
</comment>
<dbReference type="Pfam" id="PF01522">
    <property type="entry name" value="Polysacc_deac_1"/>
    <property type="match status" value="1"/>
</dbReference>
<accession>A0AAV1HXG3</accession>
<dbReference type="Proteomes" id="UP001314263">
    <property type="component" value="Unassembled WGS sequence"/>
</dbReference>
<evidence type="ECO:0000313" key="3">
    <source>
        <dbReference type="EMBL" id="CAK0758833.1"/>
    </source>
</evidence>
<dbReference type="PROSITE" id="PS51677">
    <property type="entry name" value="NODB"/>
    <property type="match status" value="1"/>
</dbReference>
<dbReference type="InterPro" id="IPR002509">
    <property type="entry name" value="NODB_dom"/>
</dbReference>
<dbReference type="SUPFAM" id="SSF88713">
    <property type="entry name" value="Glycoside hydrolase/deacetylase"/>
    <property type="match status" value="1"/>
</dbReference>
<dbReference type="AlphaFoldDB" id="A0AAV1HXG3"/>
<evidence type="ECO:0000259" key="2">
    <source>
        <dbReference type="PROSITE" id="PS51677"/>
    </source>
</evidence>
<dbReference type="InterPro" id="IPR050248">
    <property type="entry name" value="Polysacc_deacetylase_ArnD"/>
</dbReference>
<feature type="compositionally biased region" description="Gly residues" evidence="1">
    <location>
        <begin position="264"/>
        <end position="297"/>
    </location>
</feature>
<sequence length="305" mass="31102">MAAIDPCSEVYPGLNADFQSTQSKTVALTFDDAPDPQNTARTLDDLAAAGLKATFFVNTNNQMNVANDATAQALLKRIASEGHTIGSHTVDHIALDDLSTTRIEYELGGLETTLASLGIATPKLFRPPHGTPFIRADADTPRVASVVRRHAVTVLWTFGGNPTLDWDCDANVQCVLNSYLSWFQSGTSGIPLMHAVKAGTAGALPQLLAAGKAAGVNFVSVDNFVQERYGMSPAAVVSHINSTCPDAGWAAASASSAAASSGNSGPGRRGGPGDPSNPGGPGGAGPGGPGPRGGGGPVLLELTDA</sequence>
<protein>
    <recommendedName>
        <fullName evidence="2">NodB homology domain-containing protein</fullName>
    </recommendedName>
</protein>
<proteinExistence type="predicted"/>
<gene>
    <name evidence="3" type="ORF">CVIRNUC_002650</name>
</gene>
<evidence type="ECO:0000256" key="1">
    <source>
        <dbReference type="SAM" id="MobiDB-lite"/>
    </source>
</evidence>
<feature type="domain" description="NodB homology" evidence="2">
    <location>
        <begin position="24"/>
        <end position="219"/>
    </location>
</feature>
<dbReference type="Gene3D" id="3.20.20.370">
    <property type="entry name" value="Glycoside hydrolase/deacetylase"/>
    <property type="match status" value="1"/>
</dbReference>
<dbReference type="GO" id="GO:0004099">
    <property type="term" value="F:chitin deacetylase activity"/>
    <property type="evidence" value="ECO:0007669"/>
    <property type="project" value="UniProtKB-ARBA"/>
</dbReference>
<dbReference type="EMBL" id="CAUYUE010000003">
    <property type="protein sequence ID" value="CAK0758833.1"/>
    <property type="molecule type" value="Genomic_DNA"/>
</dbReference>
<evidence type="ECO:0000313" key="4">
    <source>
        <dbReference type="Proteomes" id="UP001314263"/>
    </source>
</evidence>
<dbReference type="PANTHER" id="PTHR10587">
    <property type="entry name" value="GLYCOSYL TRANSFERASE-RELATED"/>
    <property type="match status" value="1"/>
</dbReference>
<name>A0AAV1HXG3_9CHLO</name>
<dbReference type="GO" id="GO:0005975">
    <property type="term" value="P:carbohydrate metabolic process"/>
    <property type="evidence" value="ECO:0007669"/>
    <property type="project" value="InterPro"/>
</dbReference>
<dbReference type="CDD" id="cd10917">
    <property type="entry name" value="CE4_NodB_like_6s_7s"/>
    <property type="match status" value="1"/>
</dbReference>
<organism evidence="3 4">
    <name type="scientific">Coccomyxa viridis</name>
    <dbReference type="NCBI Taxonomy" id="1274662"/>
    <lineage>
        <taxon>Eukaryota</taxon>
        <taxon>Viridiplantae</taxon>
        <taxon>Chlorophyta</taxon>
        <taxon>core chlorophytes</taxon>
        <taxon>Trebouxiophyceae</taxon>
        <taxon>Trebouxiophyceae incertae sedis</taxon>
        <taxon>Coccomyxaceae</taxon>
        <taxon>Coccomyxa</taxon>
    </lineage>
</organism>
<reference evidence="3 4" key="1">
    <citation type="submission" date="2023-10" db="EMBL/GenBank/DDBJ databases">
        <authorList>
            <person name="Maclean D."/>
            <person name="Macfadyen A."/>
        </authorList>
    </citation>
    <scope>NUCLEOTIDE SEQUENCE [LARGE SCALE GENOMIC DNA]</scope>
</reference>
<keyword evidence="4" id="KW-1185">Reference proteome</keyword>